<dbReference type="InParanoid" id="D8SB76"/>
<feature type="domain" description="DOG1" evidence="1">
    <location>
        <begin position="1"/>
        <end position="243"/>
    </location>
</feature>
<keyword evidence="3" id="KW-1185">Reference proteome</keyword>
<dbReference type="Pfam" id="PF14144">
    <property type="entry name" value="DOG1"/>
    <property type="match status" value="1"/>
</dbReference>
<proteinExistence type="predicted"/>
<dbReference type="Proteomes" id="UP000001514">
    <property type="component" value="Unassembled WGS sequence"/>
</dbReference>
<dbReference type="GO" id="GO:0043565">
    <property type="term" value="F:sequence-specific DNA binding"/>
    <property type="evidence" value="ECO:0007669"/>
    <property type="project" value="InterPro"/>
</dbReference>
<name>D8SB76_SELML</name>
<organism evidence="3">
    <name type="scientific">Selaginella moellendorffii</name>
    <name type="common">Spikemoss</name>
    <dbReference type="NCBI Taxonomy" id="88036"/>
    <lineage>
        <taxon>Eukaryota</taxon>
        <taxon>Viridiplantae</taxon>
        <taxon>Streptophyta</taxon>
        <taxon>Embryophyta</taxon>
        <taxon>Tracheophyta</taxon>
        <taxon>Lycopodiopsida</taxon>
        <taxon>Selaginellales</taxon>
        <taxon>Selaginellaceae</taxon>
        <taxon>Selaginella</taxon>
    </lineage>
</organism>
<dbReference type="OMA" id="HYIRCKL"/>
<accession>D8SB76</accession>
<dbReference type="GO" id="GO:0006351">
    <property type="term" value="P:DNA-templated transcription"/>
    <property type="evidence" value="ECO:0007669"/>
    <property type="project" value="InterPro"/>
</dbReference>
<gene>
    <name evidence="2" type="ORF">SELMODRAFT_420180</name>
</gene>
<sequence length="249" mass="27222">MASASSSSGGAWDELKIQMKDLRALLHSSSLIERRIKCEVKRILNTTISNYEDPHRYENSNTVLEILSGRGISPLEAAFMWMGAWRPSAAISLVFSVMGLKNQGLNLNITDPGTLGGSVPALSEEQLSQLQTFRDLTSQAEKDLTEELATVQMMLADQDVVTDLLKDDEGEEGSSSSSSKLKETLHSKISSLRDVLKRADQLRIKTLLELHSVLAPIQAAQCSIVAFEVAFAMRSLNSATPPTTSCPRK</sequence>
<protein>
    <recommendedName>
        <fullName evidence="1">DOG1 domain-containing protein</fullName>
    </recommendedName>
</protein>
<dbReference type="OrthoDB" id="542841at2759"/>
<dbReference type="PROSITE" id="PS51806">
    <property type="entry name" value="DOG1"/>
    <property type="match status" value="1"/>
</dbReference>
<dbReference type="AlphaFoldDB" id="D8SB76"/>
<reference evidence="2 3" key="1">
    <citation type="journal article" date="2011" name="Science">
        <title>The Selaginella genome identifies genetic changes associated with the evolution of vascular plants.</title>
        <authorList>
            <person name="Banks J.A."/>
            <person name="Nishiyama T."/>
            <person name="Hasebe M."/>
            <person name="Bowman J.L."/>
            <person name="Gribskov M."/>
            <person name="dePamphilis C."/>
            <person name="Albert V.A."/>
            <person name="Aono N."/>
            <person name="Aoyama T."/>
            <person name="Ambrose B.A."/>
            <person name="Ashton N.W."/>
            <person name="Axtell M.J."/>
            <person name="Barker E."/>
            <person name="Barker M.S."/>
            <person name="Bennetzen J.L."/>
            <person name="Bonawitz N.D."/>
            <person name="Chapple C."/>
            <person name="Cheng C."/>
            <person name="Correa L.G."/>
            <person name="Dacre M."/>
            <person name="DeBarry J."/>
            <person name="Dreyer I."/>
            <person name="Elias M."/>
            <person name="Engstrom E.M."/>
            <person name="Estelle M."/>
            <person name="Feng L."/>
            <person name="Finet C."/>
            <person name="Floyd S.K."/>
            <person name="Frommer W.B."/>
            <person name="Fujita T."/>
            <person name="Gramzow L."/>
            <person name="Gutensohn M."/>
            <person name="Harholt J."/>
            <person name="Hattori M."/>
            <person name="Heyl A."/>
            <person name="Hirai T."/>
            <person name="Hiwatashi Y."/>
            <person name="Ishikawa M."/>
            <person name="Iwata M."/>
            <person name="Karol K.G."/>
            <person name="Koehler B."/>
            <person name="Kolukisaoglu U."/>
            <person name="Kubo M."/>
            <person name="Kurata T."/>
            <person name="Lalonde S."/>
            <person name="Li K."/>
            <person name="Li Y."/>
            <person name="Litt A."/>
            <person name="Lyons E."/>
            <person name="Manning G."/>
            <person name="Maruyama T."/>
            <person name="Michael T.P."/>
            <person name="Mikami K."/>
            <person name="Miyazaki S."/>
            <person name="Morinaga S."/>
            <person name="Murata T."/>
            <person name="Mueller-Roeber B."/>
            <person name="Nelson D.R."/>
            <person name="Obara M."/>
            <person name="Oguri Y."/>
            <person name="Olmstead R.G."/>
            <person name="Onodera N."/>
            <person name="Petersen B.L."/>
            <person name="Pils B."/>
            <person name="Prigge M."/>
            <person name="Rensing S.A."/>
            <person name="Riano-Pachon D.M."/>
            <person name="Roberts A.W."/>
            <person name="Sato Y."/>
            <person name="Scheller H.V."/>
            <person name="Schulz B."/>
            <person name="Schulz C."/>
            <person name="Shakirov E.V."/>
            <person name="Shibagaki N."/>
            <person name="Shinohara N."/>
            <person name="Shippen D.E."/>
            <person name="Soerensen I."/>
            <person name="Sotooka R."/>
            <person name="Sugimoto N."/>
            <person name="Sugita M."/>
            <person name="Sumikawa N."/>
            <person name="Tanurdzic M."/>
            <person name="Theissen G."/>
            <person name="Ulvskov P."/>
            <person name="Wakazuki S."/>
            <person name="Weng J.K."/>
            <person name="Willats W.W."/>
            <person name="Wipf D."/>
            <person name="Wolf P.G."/>
            <person name="Yang L."/>
            <person name="Zimmer A.D."/>
            <person name="Zhu Q."/>
            <person name="Mitros T."/>
            <person name="Hellsten U."/>
            <person name="Loque D."/>
            <person name="Otillar R."/>
            <person name="Salamov A."/>
            <person name="Schmutz J."/>
            <person name="Shapiro H."/>
            <person name="Lindquist E."/>
            <person name="Lucas S."/>
            <person name="Rokhsar D."/>
            <person name="Grigoriev I.V."/>
        </authorList>
    </citation>
    <scope>NUCLEOTIDE SEQUENCE [LARGE SCALE GENOMIC DNA]</scope>
</reference>
<dbReference type="InterPro" id="IPR051886">
    <property type="entry name" value="Seed_Dev/Stress_Resp_Reg"/>
</dbReference>
<dbReference type="EMBL" id="GL377610">
    <property type="protein sequence ID" value="EFJ18206.1"/>
    <property type="molecule type" value="Genomic_DNA"/>
</dbReference>
<evidence type="ECO:0000313" key="2">
    <source>
        <dbReference type="EMBL" id="EFJ18206.1"/>
    </source>
</evidence>
<evidence type="ECO:0000259" key="1">
    <source>
        <dbReference type="PROSITE" id="PS51806"/>
    </source>
</evidence>
<dbReference type="PANTHER" id="PTHR46354">
    <property type="entry name" value="DOG1 DOMAIN-CONTAINING PROTEIN"/>
    <property type="match status" value="1"/>
</dbReference>
<dbReference type="PANTHER" id="PTHR46354:SF4">
    <property type="entry name" value="PROTEIN DOG1-LIKE 3"/>
    <property type="match status" value="1"/>
</dbReference>
<evidence type="ECO:0000313" key="3">
    <source>
        <dbReference type="Proteomes" id="UP000001514"/>
    </source>
</evidence>
<dbReference type="HOGENOM" id="CLU_1017065_0_0_1"/>
<dbReference type="Gramene" id="EFJ18206">
    <property type="protein sequence ID" value="EFJ18206"/>
    <property type="gene ID" value="SELMODRAFT_420180"/>
</dbReference>
<dbReference type="InterPro" id="IPR025422">
    <property type="entry name" value="TGA_domain"/>
</dbReference>
<dbReference type="KEGG" id="smo:SELMODRAFT_420180"/>